<sequence length="367" mass="39865">AGITIDISPWKLETSKYYVTSIDAPGHGGFIKNVISTSQAGCTVLIVAAGVGDFEAGISRMGRPRRTPLARTLSMKQLITDINKRNFFSQKRYVEIVKEVSTYKKLATTPTHFVPISGWNGDNVLERSASTPWFEGWKVTRKDCNASGTMLRENPHDILPSHPTGKPFGLALWDIHKIRGIGAVPVGQVAPGVLRPGVMVTFAPVNIITEVKRVEMYHEVLRDSPAFPGDTVGFNAKNAPVKNVHHGNLSGESKNDPPRVQGIIQNHPDQISAGYAPVLDSHTAHTACQVCWAEKWVRGRQGGKLEDGPTFSESGDAAIVNIVADKPMWVEHFSDYPPLCYFAVPDARQRVVVGVIGAVAKKATGTG</sequence>
<evidence type="ECO:0000256" key="4">
    <source>
        <dbReference type="ARBA" id="ARBA00022917"/>
    </source>
</evidence>
<dbReference type="HOGENOM" id="CLU_007265_3_5_1"/>
<dbReference type="Gene3D" id="2.40.30.10">
    <property type="entry name" value="Translation factors"/>
    <property type="match status" value="2"/>
</dbReference>
<dbReference type="eggNOG" id="KOG0052">
    <property type="taxonomic scope" value="Eukaryota"/>
</dbReference>
<dbReference type="InterPro" id="IPR009001">
    <property type="entry name" value="Transl_elong_EF1A/Init_IF2_C"/>
</dbReference>
<evidence type="ECO:0000256" key="3">
    <source>
        <dbReference type="ARBA" id="ARBA00022768"/>
    </source>
</evidence>
<dbReference type="GeneTree" id="ENSGT00940000154037"/>
<name>M3XPX4_MUSPF</name>
<proteinExistence type="inferred from homology"/>
<dbReference type="EMBL" id="AEYP01043132">
    <property type="status" value="NOT_ANNOTATED_CDS"/>
    <property type="molecule type" value="Genomic_DNA"/>
</dbReference>
<dbReference type="AlphaFoldDB" id="M3XPX4"/>
<evidence type="ECO:0000256" key="1">
    <source>
        <dbReference type="ARBA" id="ARBA00007249"/>
    </source>
</evidence>
<dbReference type="Gene3D" id="3.40.50.300">
    <property type="entry name" value="P-loop containing nucleotide triphosphate hydrolases"/>
    <property type="match status" value="1"/>
</dbReference>
<protein>
    <recommendedName>
        <fullName evidence="9">Tr-type G domain-containing protein</fullName>
    </recommendedName>
</protein>
<dbReference type="GO" id="GO:0003746">
    <property type="term" value="F:translation elongation factor activity"/>
    <property type="evidence" value="ECO:0007669"/>
    <property type="project" value="UniProtKB-KW"/>
</dbReference>
<dbReference type="SUPFAM" id="SSF52540">
    <property type="entry name" value="P-loop containing nucleoside triphosphate hydrolases"/>
    <property type="match status" value="1"/>
</dbReference>
<dbReference type="PANTHER" id="PTHR23115">
    <property type="entry name" value="TRANSLATION FACTOR"/>
    <property type="match status" value="1"/>
</dbReference>
<comment type="similarity">
    <text evidence="1">Belongs to the TRAFAC class translation factor GTPase superfamily. Classic translation factor GTPase family. EF-Tu/EF-1A subfamily.</text>
</comment>
<keyword evidence="4" id="KW-0648">Protein biosynthesis</keyword>
<evidence type="ECO:0008006" key="9">
    <source>
        <dbReference type="Google" id="ProtNLM"/>
    </source>
</evidence>
<dbReference type="InParanoid" id="M3XPX4"/>
<evidence type="ECO:0000259" key="7">
    <source>
        <dbReference type="Pfam" id="PF22594"/>
    </source>
</evidence>
<keyword evidence="2" id="KW-0547">Nucleotide-binding</keyword>
<organism evidence="8">
    <name type="scientific">Mustela putorius furo</name>
    <name type="common">European domestic ferret</name>
    <name type="synonym">Mustela furo</name>
    <dbReference type="NCBI Taxonomy" id="9669"/>
    <lineage>
        <taxon>Eukaryota</taxon>
        <taxon>Metazoa</taxon>
        <taxon>Chordata</taxon>
        <taxon>Craniata</taxon>
        <taxon>Vertebrata</taxon>
        <taxon>Euteleostomi</taxon>
        <taxon>Mammalia</taxon>
        <taxon>Eutheria</taxon>
        <taxon>Laurasiatheria</taxon>
        <taxon>Carnivora</taxon>
        <taxon>Caniformia</taxon>
        <taxon>Musteloidea</taxon>
        <taxon>Mustelidae</taxon>
        <taxon>Mustelinae</taxon>
        <taxon>Mustela</taxon>
    </lineage>
</organism>
<evidence type="ECO:0000256" key="5">
    <source>
        <dbReference type="ARBA" id="ARBA00023134"/>
    </source>
</evidence>
<reference evidence="8" key="1">
    <citation type="submission" date="2024-06" db="UniProtKB">
        <authorList>
            <consortium name="Ensembl"/>
        </authorList>
    </citation>
    <scope>IDENTIFICATION</scope>
</reference>
<dbReference type="Pfam" id="PF00009">
    <property type="entry name" value="GTP_EFTU"/>
    <property type="match status" value="1"/>
</dbReference>
<evidence type="ECO:0000259" key="6">
    <source>
        <dbReference type="Pfam" id="PF00009"/>
    </source>
</evidence>
<dbReference type="SUPFAM" id="SSF50465">
    <property type="entry name" value="EF-Tu/eEF-1alpha/eIF2-gamma C-terminal domain"/>
    <property type="match status" value="1"/>
</dbReference>
<dbReference type="InterPro" id="IPR050100">
    <property type="entry name" value="TRAFAC_GTPase_members"/>
</dbReference>
<evidence type="ECO:0000256" key="2">
    <source>
        <dbReference type="ARBA" id="ARBA00022741"/>
    </source>
</evidence>
<feature type="domain" description="GTP-eEF1A C-terminal" evidence="7">
    <location>
        <begin position="261"/>
        <end position="356"/>
    </location>
</feature>
<feature type="domain" description="Tr-type G" evidence="6">
    <location>
        <begin position="2"/>
        <end position="125"/>
    </location>
</feature>
<dbReference type="InterPro" id="IPR009000">
    <property type="entry name" value="Transl_B-barrel_sf"/>
</dbReference>
<dbReference type="Ensembl" id="ENSMPUT00000001148.1">
    <property type="protein sequence ID" value="ENSMPUP00000001124.1"/>
    <property type="gene ID" value="ENSMPUG00000001134.1"/>
</dbReference>
<keyword evidence="3" id="KW-0251">Elongation factor</keyword>
<dbReference type="InterPro" id="IPR054696">
    <property type="entry name" value="GTP-eEF1A_C"/>
</dbReference>
<dbReference type="InterPro" id="IPR027417">
    <property type="entry name" value="P-loop_NTPase"/>
</dbReference>
<keyword evidence="5" id="KW-0342">GTP-binding</keyword>
<dbReference type="SUPFAM" id="SSF50447">
    <property type="entry name" value="Translation proteins"/>
    <property type="match status" value="1"/>
</dbReference>
<dbReference type="InterPro" id="IPR000795">
    <property type="entry name" value="T_Tr_GTP-bd_dom"/>
</dbReference>
<dbReference type="GO" id="GO:0003924">
    <property type="term" value="F:GTPase activity"/>
    <property type="evidence" value="ECO:0007669"/>
    <property type="project" value="InterPro"/>
</dbReference>
<dbReference type="STRING" id="9669.ENSMPUP00000001124"/>
<dbReference type="GO" id="GO:0005525">
    <property type="term" value="F:GTP binding"/>
    <property type="evidence" value="ECO:0007669"/>
    <property type="project" value="UniProtKB-KW"/>
</dbReference>
<dbReference type="Pfam" id="PF22594">
    <property type="entry name" value="GTP-eEF1A_C"/>
    <property type="match status" value="1"/>
</dbReference>
<dbReference type="FunFam" id="2.40.30.10:FF:000005">
    <property type="entry name" value="Elongation factor 1-alpha"/>
    <property type="match status" value="1"/>
</dbReference>
<accession>M3XPX4</accession>
<evidence type="ECO:0000313" key="8">
    <source>
        <dbReference type="Ensembl" id="ENSMPUP00000001124.1"/>
    </source>
</evidence>